<organism evidence="2 3">
    <name type="scientific">Terrabacter lapilli</name>
    <dbReference type="NCBI Taxonomy" id="436231"/>
    <lineage>
        <taxon>Bacteria</taxon>
        <taxon>Bacillati</taxon>
        <taxon>Actinomycetota</taxon>
        <taxon>Actinomycetes</taxon>
        <taxon>Micrococcales</taxon>
        <taxon>Intrasporangiaceae</taxon>
        <taxon>Terrabacter</taxon>
    </lineage>
</organism>
<evidence type="ECO:0000259" key="1">
    <source>
        <dbReference type="Pfam" id="PF12728"/>
    </source>
</evidence>
<dbReference type="InterPro" id="IPR010093">
    <property type="entry name" value="SinI_DNA-bd"/>
</dbReference>
<protein>
    <recommendedName>
        <fullName evidence="1">Helix-turn-helix domain-containing protein</fullName>
    </recommendedName>
</protein>
<dbReference type="InterPro" id="IPR041657">
    <property type="entry name" value="HTH_17"/>
</dbReference>
<keyword evidence="3" id="KW-1185">Reference proteome</keyword>
<sequence length="88" mass="9578">MYDVIAEAVDAHSARVSDVARAGERVGDPTVPQDLITPREVAALFCVNPKTVTRWAVAGRLTAYRTLGGHRRFSRAQIEQLLSVQAAC</sequence>
<dbReference type="EMBL" id="BAAAPU010000003">
    <property type="protein sequence ID" value="GAA1971612.1"/>
    <property type="molecule type" value="Genomic_DNA"/>
</dbReference>
<feature type="domain" description="Helix-turn-helix" evidence="1">
    <location>
        <begin position="36"/>
        <end position="82"/>
    </location>
</feature>
<dbReference type="CDD" id="cd04762">
    <property type="entry name" value="HTH_MerR-trunc"/>
    <property type="match status" value="1"/>
</dbReference>
<dbReference type="SUPFAM" id="SSF46955">
    <property type="entry name" value="Putative DNA-binding domain"/>
    <property type="match status" value="1"/>
</dbReference>
<dbReference type="NCBIfam" id="NF033787">
    <property type="entry name" value="HTH_BldC"/>
    <property type="match status" value="1"/>
</dbReference>
<dbReference type="Gene3D" id="1.10.1660.10">
    <property type="match status" value="1"/>
</dbReference>
<dbReference type="RefSeq" id="WP_425580688.1">
    <property type="nucleotide sequence ID" value="NZ_BAAAPU010000003.1"/>
</dbReference>
<reference evidence="2 3" key="1">
    <citation type="journal article" date="2019" name="Int. J. Syst. Evol. Microbiol.">
        <title>The Global Catalogue of Microorganisms (GCM) 10K type strain sequencing project: providing services to taxonomists for standard genome sequencing and annotation.</title>
        <authorList>
            <consortium name="The Broad Institute Genomics Platform"/>
            <consortium name="The Broad Institute Genome Sequencing Center for Infectious Disease"/>
            <person name="Wu L."/>
            <person name="Ma J."/>
        </authorList>
    </citation>
    <scope>NUCLEOTIDE SEQUENCE [LARGE SCALE GENOMIC DNA]</scope>
    <source>
        <strain evidence="2 3">JCM 15628</strain>
    </source>
</reference>
<gene>
    <name evidence="2" type="ORF">GCM10009817_09550</name>
</gene>
<evidence type="ECO:0000313" key="2">
    <source>
        <dbReference type="EMBL" id="GAA1971612.1"/>
    </source>
</evidence>
<comment type="caution">
    <text evidence="2">The sequence shown here is derived from an EMBL/GenBank/DDBJ whole genome shotgun (WGS) entry which is preliminary data.</text>
</comment>
<dbReference type="Pfam" id="PF12728">
    <property type="entry name" value="HTH_17"/>
    <property type="match status" value="1"/>
</dbReference>
<dbReference type="InterPro" id="IPR009061">
    <property type="entry name" value="DNA-bd_dom_put_sf"/>
</dbReference>
<dbReference type="NCBIfam" id="TIGR01764">
    <property type="entry name" value="excise"/>
    <property type="match status" value="1"/>
</dbReference>
<dbReference type="InterPro" id="IPR048048">
    <property type="entry name" value="BldC-like"/>
</dbReference>
<name>A0ABN2RN45_9MICO</name>
<proteinExistence type="predicted"/>
<evidence type="ECO:0000313" key="3">
    <source>
        <dbReference type="Proteomes" id="UP001500013"/>
    </source>
</evidence>
<dbReference type="Proteomes" id="UP001500013">
    <property type="component" value="Unassembled WGS sequence"/>
</dbReference>
<accession>A0ABN2RN45</accession>